<dbReference type="GO" id="GO:0006417">
    <property type="term" value="P:regulation of translation"/>
    <property type="evidence" value="ECO:0007669"/>
    <property type="project" value="UniProtKB-KW"/>
</dbReference>
<evidence type="ECO:0000256" key="6">
    <source>
        <dbReference type="ARBA" id="ARBA00022845"/>
    </source>
</evidence>
<comment type="caution">
    <text evidence="10">The sequence shown here is derived from an EMBL/GenBank/DDBJ whole genome shotgun (WGS) entry which is preliminary data.</text>
</comment>
<dbReference type="InterPro" id="IPR015943">
    <property type="entry name" value="WD40/YVTN_repeat-like_dom_sf"/>
</dbReference>
<dbReference type="GO" id="GO:0000049">
    <property type="term" value="F:tRNA binding"/>
    <property type="evidence" value="ECO:0007669"/>
    <property type="project" value="TreeGrafter"/>
</dbReference>
<dbReference type="PANTHER" id="PTHR13227:SF0">
    <property type="entry name" value="EUKARYOTIC TRANSLATION INITIATION FACTOR 2A"/>
    <property type="match status" value="1"/>
</dbReference>
<feature type="domain" description="Translation initiation factor beta propellor-like" evidence="9">
    <location>
        <begin position="145"/>
        <end position="335"/>
    </location>
</feature>
<dbReference type="GO" id="GO:0003729">
    <property type="term" value="F:mRNA binding"/>
    <property type="evidence" value="ECO:0007669"/>
    <property type="project" value="TreeGrafter"/>
</dbReference>
<dbReference type="Pfam" id="PF08662">
    <property type="entry name" value="eIF2A"/>
    <property type="match status" value="1"/>
</dbReference>
<evidence type="ECO:0000256" key="1">
    <source>
        <dbReference type="ARBA" id="ARBA00009573"/>
    </source>
</evidence>
<keyword evidence="7" id="KW-0648">Protein biosynthesis</keyword>
<comment type="similarity">
    <text evidence="1">Belongs to the WD repeat EIF2A family.</text>
</comment>
<keyword evidence="6" id="KW-0810">Translation regulation</keyword>
<keyword evidence="5" id="KW-0677">Repeat</keyword>
<dbReference type="GO" id="GO:0022627">
    <property type="term" value="C:cytosolic small ribosomal subunit"/>
    <property type="evidence" value="ECO:0007669"/>
    <property type="project" value="TreeGrafter"/>
</dbReference>
<accession>A0A0M0JTP7</accession>
<protein>
    <recommendedName>
        <fullName evidence="2">Eukaryotic translation initiation factor 2A</fullName>
    </recommendedName>
</protein>
<evidence type="ECO:0000259" key="9">
    <source>
        <dbReference type="Pfam" id="PF08662"/>
    </source>
</evidence>
<evidence type="ECO:0000313" key="11">
    <source>
        <dbReference type="Proteomes" id="UP000037460"/>
    </source>
</evidence>
<keyword evidence="4" id="KW-0853">WD repeat</keyword>
<dbReference type="Gene3D" id="2.130.10.10">
    <property type="entry name" value="YVTN repeat-like/Quinoprotein amine dehydrogenase"/>
    <property type="match status" value="1"/>
</dbReference>
<name>A0A0M0JTP7_9EUKA</name>
<feature type="region of interest" description="Disordered" evidence="8">
    <location>
        <begin position="429"/>
        <end position="497"/>
    </location>
</feature>
<evidence type="ECO:0000313" key="10">
    <source>
        <dbReference type="EMBL" id="KOO29473.1"/>
    </source>
</evidence>
<proteinExistence type="inferred from homology"/>
<evidence type="ECO:0000256" key="3">
    <source>
        <dbReference type="ARBA" id="ARBA00022540"/>
    </source>
</evidence>
<dbReference type="Proteomes" id="UP000037460">
    <property type="component" value="Unassembled WGS sequence"/>
</dbReference>
<dbReference type="EMBL" id="JWZX01002410">
    <property type="protein sequence ID" value="KOO29473.1"/>
    <property type="molecule type" value="Genomic_DNA"/>
</dbReference>
<dbReference type="GO" id="GO:0003743">
    <property type="term" value="F:translation initiation factor activity"/>
    <property type="evidence" value="ECO:0007669"/>
    <property type="project" value="UniProtKB-KW"/>
</dbReference>
<sequence>MPRPQVQALSLSPRATFLLTWERMQEGDEATGNLRVWRVATGELACSWHQKVLGEKALWPALHWSVDEAIALRLVTNEVHCFNGLAPTPAAEHKLRIENVMQCSIEPTAAPHHIATFVPEKKGAPAVLRLWQHPDFGEGRFLATKSFFKADQVAMRWRPTGGALLVHTHTDVDTTGKSYMGETGLYYMPLDGKKVLNVTLRKEGAIHDVQWSPLGDEFICIFGVSPPEACIFNLKCEVTHSFGEAPRNTVSWAPHGRFLCLAGFGNMSGELSFYDRKSLKCMGTVDAHMTVNYGWSPCSRYFLTAILFPRLRVDNGFRVWSCAGGLLHQERMDELTLAMWRPMDPSLFPPPTDADVRAFPAAASAPKPTSQATKYVPPGQRAGASASGLGGKGLSLSDLAAATGGGGAGFAGVYDPHAQAGSGRSLSALAAAQEAGGSAALRRGPPPGSEPVEATSGKPKQKQKAKDGSVPTPPPPAPAGAESDPNDPDAVGKKVRAVEKKLRQIAELKELKAGGKPLEKNQLDKIEQEPAIKEELAALQAKLTDKQAEEGKWR</sequence>
<organism evidence="10 11">
    <name type="scientific">Chrysochromulina tobinii</name>
    <dbReference type="NCBI Taxonomy" id="1460289"/>
    <lineage>
        <taxon>Eukaryota</taxon>
        <taxon>Haptista</taxon>
        <taxon>Haptophyta</taxon>
        <taxon>Prymnesiophyceae</taxon>
        <taxon>Prymnesiales</taxon>
        <taxon>Chrysochromulinaceae</taxon>
        <taxon>Chrysochromulina</taxon>
    </lineage>
</organism>
<gene>
    <name evidence="10" type="ORF">Ctob_008821</name>
</gene>
<dbReference type="InterPro" id="IPR013979">
    <property type="entry name" value="TIF_beta_prop-like"/>
</dbReference>
<dbReference type="GO" id="GO:0043022">
    <property type="term" value="F:ribosome binding"/>
    <property type="evidence" value="ECO:0007669"/>
    <property type="project" value="TreeGrafter"/>
</dbReference>
<dbReference type="InterPro" id="IPR011387">
    <property type="entry name" value="TIF2A"/>
</dbReference>
<feature type="compositionally biased region" description="Low complexity" evidence="8">
    <location>
        <begin position="429"/>
        <end position="441"/>
    </location>
</feature>
<keyword evidence="11" id="KW-1185">Reference proteome</keyword>
<evidence type="ECO:0000256" key="8">
    <source>
        <dbReference type="SAM" id="MobiDB-lite"/>
    </source>
</evidence>
<keyword evidence="3 10" id="KW-0396">Initiation factor</keyword>
<evidence type="ECO:0000256" key="7">
    <source>
        <dbReference type="ARBA" id="ARBA00022917"/>
    </source>
</evidence>
<feature type="region of interest" description="Disordered" evidence="8">
    <location>
        <begin position="362"/>
        <end position="390"/>
    </location>
</feature>
<dbReference type="PANTHER" id="PTHR13227">
    <property type="entry name" value="EUKARYOTIC TRANSLATION INITIATION FACTOR 2A"/>
    <property type="match status" value="1"/>
</dbReference>
<dbReference type="SUPFAM" id="SSF50960">
    <property type="entry name" value="TolB, C-terminal domain"/>
    <property type="match status" value="1"/>
</dbReference>
<evidence type="ECO:0000256" key="4">
    <source>
        <dbReference type="ARBA" id="ARBA00022574"/>
    </source>
</evidence>
<dbReference type="OrthoDB" id="2194683at2759"/>
<evidence type="ECO:0000256" key="2">
    <source>
        <dbReference type="ARBA" id="ARBA00013819"/>
    </source>
</evidence>
<reference evidence="11" key="1">
    <citation type="journal article" date="2015" name="PLoS Genet.">
        <title>Genome Sequence and Transcriptome Analyses of Chrysochromulina tobin: Metabolic Tools for Enhanced Algal Fitness in the Prominent Order Prymnesiales (Haptophyceae).</title>
        <authorList>
            <person name="Hovde B.T."/>
            <person name="Deodato C.R."/>
            <person name="Hunsperger H.M."/>
            <person name="Ryken S.A."/>
            <person name="Yost W."/>
            <person name="Jha R.K."/>
            <person name="Patterson J."/>
            <person name="Monnat R.J. Jr."/>
            <person name="Barlow S.B."/>
            <person name="Starkenburg S.R."/>
            <person name="Cattolico R.A."/>
        </authorList>
    </citation>
    <scope>NUCLEOTIDE SEQUENCE</scope>
    <source>
        <strain evidence="11">CCMP291</strain>
    </source>
</reference>
<evidence type="ECO:0000256" key="5">
    <source>
        <dbReference type="ARBA" id="ARBA00022737"/>
    </source>
</evidence>
<dbReference type="AlphaFoldDB" id="A0A0M0JTP7"/>